<name>A0A7X6MAJ8_9ACTN</name>
<keyword evidence="2" id="KW-0472">Membrane</keyword>
<evidence type="ECO:0000256" key="2">
    <source>
        <dbReference type="SAM" id="Phobius"/>
    </source>
</evidence>
<feature type="transmembrane region" description="Helical" evidence="2">
    <location>
        <begin position="38"/>
        <end position="56"/>
    </location>
</feature>
<feature type="compositionally biased region" description="Basic residues" evidence="1">
    <location>
        <begin position="146"/>
        <end position="157"/>
    </location>
</feature>
<keyword evidence="2" id="KW-1133">Transmembrane helix</keyword>
<gene>
    <name evidence="3" type="ORF">HGB44_06100</name>
</gene>
<proteinExistence type="predicted"/>
<comment type="caution">
    <text evidence="3">The sequence shown here is derived from an EMBL/GenBank/DDBJ whole genome shotgun (WGS) entry which is preliminary data.</text>
</comment>
<dbReference type="Proteomes" id="UP000553209">
    <property type="component" value="Unassembled WGS sequence"/>
</dbReference>
<feature type="region of interest" description="Disordered" evidence="1">
    <location>
        <begin position="129"/>
        <end position="157"/>
    </location>
</feature>
<feature type="transmembrane region" description="Helical" evidence="2">
    <location>
        <begin position="89"/>
        <end position="109"/>
    </location>
</feature>
<sequence>MKRDVTRIGPRNEARYPHPRTPDDSGIPVRTLRARHPLPLLVTGAVASLLALLATAEITTTLAGSPLHHRTSLWFDTHGHHQLWATPEMMLASALLTSLGLTMVVLALVPARGDWLALCDNGVRPADGVPVPRRKAEEQDTFGGRALHRATPRYSSR</sequence>
<evidence type="ECO:0000313" key="3">
    <source>
        <dbReference type="EMBL" id="NKY97247.1"/>
    </source>
</evidence>
<dbReference type="EMBL" id="JAAXPG010000004">
    <property type="protein sequence ID" value="NKY97247.1"/>
    <property type="molecule type" value="Genomic_DNA"/>
</dbReference>
<organism evidence="3 4">
    <name type="scientific">Nocardiopsis alborubida</name>
    <dbReference type="NCBI Taxonomy" id="146802"/>
    <lineage>
        <taxon>Bacteria</taxon>
        <taxon>Bacillati</taxon>
        <taxon>Actinomycetota</taxon>
        <taxon>Actinomycetes</taxon>
        <taxon>Streptosporangiales</taxon>
        <taxon>Nocardiopsidaceae</taxon>
        <taxon>Nocardiopsis</taxon>
    </lineage>
</organism>
<keyword evidence="4" id="KW-1185">Reference proteome</keyword>
<dbReference type="AlphaFoldDB" id="A0A7X6MAJ8"/>
<reference evidence="3 4" key="1">
    <citation type="submission" date="2020-04" db="EMBL/GenBank/DDBJ databases">
        <title>MicrobeNet Type strains.</title>
        <authorList>
            <person name="Nicholson A.C."/>
        </authorList>
    </citation>
    <scope>NUCLEOTIDE SEQUENCE [LARGE SCALE GENOMIC DNA]</scope>
    <source>
        <strain evidence="3 4">ATCC 23612</strain>
    </source>
</reference>
<evidence type="ECO:0000256" key="1">
    <source>
        <dbReference type="SAM" id="MobiDB-lite"/>
    </source>
</evidence>
<protein>
    <submittedName>
        <fullName evidence="3">Uncharacterized protein</fullName>
    </submittedName>
</protein>
<feature type="region of interest" description="Disordered" evidence="1">
    <location>
        <begin position="1"/>
        <end position="27"/>
    </location>
</feature>
<accession>A0A7X6MAJ8</accession>
<feature type="compositionally biased region" description="Basic and acidic residues" evidence="1">
    <location>
        <begin position="1"/>
        <end position="23"/>
    </location>
</feature>
<keyword evidence="2" id="KW-0812">Transmembrane</keyword>
<evidence type="ECO:0000313" key="4">
    <source>
        <dbReference type="Proteomes" id="UP000553209"/>
    </source>
</evidence>